<feature type="domain" description="Glycosyl hydrolase family 13 catalytic" evidence="18">
    <location>
        <begin position="76"/>
        <end position="496"/>
    </location>
</feature>
<keyword evidence="7 14" id="KW-0378">Hydrolase</keyword>
<dbReference type="EMBL" id="CP011541">
    <property type="protein sequence ID" value="AKK03495.1"/>
    <property type="molecule type" value="Genomic_DNA"/>
</dbReference>
<sequence>MTTYEVWAPKADAVRVTVDGTEHDLYAGDNGWWHSDLAATPGQRYGFSLRTGDTWSSLLPDPRSTSQPDGVHGLSEVTDHSFAWTDQDWTGRILPGQLIYELHVGTFSERGDFAGVVDKLGYLRELGVTSIELMPVQPFAGDRNWGYDGVFWHAVHAGYGGEVGLKELVDAAHRHRIAVILDVVYNHFGPEGNDTGMFGPYTAGGNTGWGEVINFSGPGSDEVRAYVLDAARRWFEEFHIDGLRLDAVHAMYDPGAIHVLEQLTYLTKEIEATTGIPRTLIAESDQNDPRIVSSQQAGGYGLDGQWIDDYHHALHTLVSGENHGYFADFGGVDTLAHVLKEVFFHAETFSTFRGRMHGRRLDTTLVPASSFVAYTTTHDQVGNRASGDRPSMNLSPEQQVLKAAMVLLAPFTPMLFMGEEFGAKTPFAFFVSHSDPELLRLTAEGRQREFARAGWNNAEITDPTSVEAFENSRLQWAFDDEQQRIFEAYQTLIRLRKQLQLARPYLEHLQVEYGENWLAFGYDDVTVVANFSDESIEVPFTGELRYCFDASKVSEHATQLAPWDFAVLV</sequence>
<dbReference type="Proteomes" id="UP000035368">
    <property type="component" value="Chromosome"/>
</dbReference>
<dbReference type="UniPathway" id="UPA00299"/>
<dbReference type="InterPro" id="IPR013783">
    <property type="entry name" value="Ig-like_fold"/>
</dbReference>
<gene>
    <name evidence="19" type="primary">treZ</name>
    <name evidence="19" type="ORF">CEPID_08225</name>
</gene>
<dbReference type="InterPro" id="IPR014756">
    <property type="entry name" value="Ig_E-set"/>
</dbReference>
<dbReference type="PIRSF" id="PIRSF006337">
    <property type="entry name" value="Trehalose_TreZ"/>
    <property type="match status" value="1"/>
</dbReference>
<feature type="binding site" evidence="16">
    <location>
        <begin position="378"/>
        <end position="383"/>
    </location>
    <ligand>
        <name>substrate</name>
    </ligand>
</feature>
<dbReference type="STRING" id="1050174.CEPID_08225"/>
<evidence type="ECO:0000256" key="10">
    <source>
        <dbReference type="ARBA" id="ARBA00032057"/>
    </source>
</evidence>
<keyword evidence="20" id="KW-1185">Reference proteome</keyword>
<dbReference type="InterPro" id="IPR012768">
    <property type="entry name" value="Trehalose_TreZ"/>
</dbReference>
<feature type="active site" description="Nucleophile" evidence="15">
    <location>
        <position position="246"/>
    </location>
</feature>
<accession>A0A0G3GSE2</accession>
<dbReference type="CDD" id="cd02853">
    <property type="entry name" value="E_set_MTHase_like_N"/>
    <property type="match status" value="1"/>
</dbReference>
<dbReference type="SMART" id="SM00642">
    <property type="entry name" value="Aamy"/>
    <property type="match status" value="1"/>
</dbReference>
<dbReference type="InterPro" id="IPR004193">
    <property type="entry name" value="Glyco_hydro_13_N"/>
</dbReference>
<proteinExistence type="inferred from homology"/>
<dbReference type="Gene3D" id="1.10.10.760">
    <property type="entry name" value="E-set domains of sugar-utilizing enzymes"/>
    <property type="match status" value="1"/>
</dbReference>
<evidence type="ECO:0000256" key="12">
    <source>
        <dbReference type="ARBA" id="ARBA00034013"/>
    </source>
</evidence>
<evidence type="ECO:0000256" key="4">
    <source>
        <dbReference type="ARBA" id="ARBA00012268"/>
    </source>
</evidence>
<protein>
    <recommendedName>
        <fullName evidence="5 13">Malto-oligosyltrehalose trehalohydrolase</fullName>
        <shortName evidence="14">MTHase</shortName>
        <ecNumber evidence="4 13">3.2.1.141</ecNumber>
    </recommendedName>
    <alternativeName>
        <fullName evidence="11 14">4-alpha-D-((1-&gt;4)-alpha-D-glucano)trehalose trehalohydrolase</fullName>
    </alternativeName>
    <alternativeName>
        <fullName evidence="10 14">Maltooligosyl trehalose trehalohydrolase</fullName>
    </alternativeName>
</protein>
<evidence type="ECO:0000256" key="5">
    <source>
        <dbReference type="ARBA" id="ARBA00015938"/>
    </source>
</evidence>
<feature type="active site" description="Proton donor" evidence="15">
    <location>
        <position position="283"/>
    </location>
</feature>
<dbReference type="KEGG" id="cei:CEPID_08225"/>
<keyword evidence="6" id="KW-0963">Cytoplasm</keyword>
<organism evidence="19 20">
    <name type="scientific">Corynebacterium epidermidicanis</name>
    <dbReference type="NCBI Taxonomy" id="1050174"/>
    <lineage>
        <taxon>Bacteria</taxon>
        <taxon>Bacillati</taxon>
        <taxon>Actinomycetota</taxon>
        <taxon>Actinomycetes</taxon>
        <taxon>Mycobacteriales</taxon>
        <taxon>Corynebacteriaceae</taxon>
        <taxon>Corynebacterium</taxon>
    </lineage>
</organism>
<evidence type="ECO:0000256" key="17">
    <source>
        <dbReference type="PIRSR" id="PIRSR006337-3"/>
    </source>
</evidence>
<dbReference type="Pfam" id="PF02922">
    <property type="entry name" value="CBM_48"/>
    <property type="match status" value="1"/>
</dbReference>
<comment type="subcellular location">
    <subcellularLocation>
        <location evidence="1 15">Cytoplasm</location>
    </subcellularLocation>
</comment>
<dbReference type="NCBIfam" id="TIGR02402">
    <property type="entry name" value="trehalose_TreZ"/>
    <property type="match status" value="1"/>
</dbReference>
<dbReference type="RefSeq" id="WP_144413486.1">
    <property type="nucleotide sequence ID" value="NZ_CP011541.1"/>
</dbReference>
<reference evidence="19 20" key="1">
    <citation type="submission" date="2015-05" db="EMBL/GenBank/DDBJ databases">
        <title>Complete genome sequence of Corynebacterium epidermidicanis DSM 45586, isolated from the skin of a dog suffering from pruritus.</title>
        <authorList>
            <person name="Ruckert C."/>
            <person name="Albersmeier A."/>
            <person name="Winkler A."/>
            <person name="Tauch A."/>
        </authorList>
    </citation>
    <scope>NUCLEOTIDE SEQUENCE [LARGE SCALE GENOMIC DNA]</scope>
    <source>
        <strain evidence="19 20">DSM 45586</strain>
    </source>
</reference>
<evidence type="ECO:0000259" key="18">
    <source>
        <dbReference type="SMART" id="SM00642"/>
    </source>
</evidence>
<comment type="catalytic activity">
    <reaction evidence="12 14">
        <text>hydrolysis of (1-&gt;4)-alpha-D-glucosidic linkage in 4-alpha-D-[(1-&gt;4)-alpha-D-glucanosyl]n trehalose to yield trehalose and (1-&gt;4)-alpha-D-glucan.</text>
        <dbReference type="EC" id="3.2.1.141"/>
    </reaction>
</comment>
<dbReference type="SUPFAM" id="SSF81296">
    <property type="entry name" value="E set domains"/>
    <property type="match status" value="1"/>
</dbReference>
<evidence type="ECO:0000256" key="9">
    <source>
        <dbReference type="ARBA" id="ARBA00023295"/>
    </source>
</evidence>
<dbReference type="PANTHER" id="PTHR43651">
    <property type="entry name" value="1,4-ALPHA-GLUCAN-BRANCHING ENZYME"/>
    <property type="match status" value="1"/>
</dbReference>
<dbReference type="Gene3D" id="3.20.20.80">
    <property type="entry name" value="Glycosidases"/>
    <property type="match status" value="1"/>
</dbReference>
<evidence type="ECO:0000256" key="2">
    <source>
        <dbReference type="ARBA" id="ARBA00005199"/>
    </source>
</evidence>
<feature type="binding site" evidence="16">
    <location>
        <begin position="244"/>
        <end position="249"/>
    </location>
    <ligand>
        <name>substrate</name>
    </ligand>
</feature>
<dbReference type="InterPro" id="IPR017853">
    <property type="entry name" value="GH"/>
</dbReference>
<evidence type="ECO:0000256" key="1">
    <source>
        <dbReference type="ARBA" id="ARBA00004496"/>
    </source>
</evidence>
<dbReference type="OrthoDB" id="9800174at2"/>
<keyword evidence="8" id="KW-0119">Carbohydrate metabolism</keyword>
<name>A0A0G3GSE2_9CORY</name>
<evidence type="ECO:0000256" key="3">
    <source>
        <dbReference type="ARBA" id="ARBA00008061"/>
    </source>
</evidence>
<dbReference type="InterPro" id="IPR006047">
    <property type="entry name" value="GH13_cat_dom"/>
</dbReference>
<evidence type="ECO:0000313" key="19">
    <source>
        <dbReference type="EMBL" id="AKK03495.1"/>
    </source>
</evidence>
<comment type="pathway">
    <text evidence="2 14">Glycan biosynthesis; trehalose biosynthesis.</text>
</comment>
<dbReference type="GO" id="GO:0033942">
    <property type="term" value="F:4-alpha-D-(1-&gt;4)-alpha-D-glucanotrehalose trehalohydrolase activity"/>
    <property type="evidence" value="ECO:0007669"/>
    <property type="project" value="UniProtKB-EC"/>
</dbReference>
<comment type="similarity">
    <text evidence="3 14">Belongs to the glycosyl hydrolase 13 family.</text>
</comment>
<evidence type="ECO:0000313" key="20">
    <source>
        <dbReference type="Proteomes" id="UP000035368"/>
    </source>
</evidence>
<dbReference type="GO" id="GO:0005992">
    <property type="term" value="P:trehalose biosynthetic process"/>
    <property type="evidence" value="ECO:0007669"/>
    <property type="project" value="UniProtKB-UniRule"/>
</dbReference>
<evidence type="ECO:0000256" key="13">
    <source>
        <dbReference type="NCBIfam" id="TIGR02402"/>
    </source>
</evidence>
<feature type="site" description="Transition state stabilizer" evidence="17">
    <location>
        <position position="379"/>
    </location>
</feature>
<dbReference type="SUPFAM" id="SSF51445">
    <property type="entry name" value="(Trans)glycosidases"/>
    <property type="match status" value="1"/>
</dbReference>
<evidence type="ECO:0000256" key="7">
    <source>
        <dbReference type="ARBA" id="ARBA00022801"/>
    </source>
</evidence>
<dbReference type="GO" id="GO:0005737">
    <property type="term" value="C:cytoplasm"/>
    <property type="evidence" value="ECO:0007669"/>
    <property type="project" value="UniProtKB-SubCell"/>
</dbReference>
<feature type="binding site" evidence="16">
    <location>
        <begin position="308"/>
        <end position="312"/>
    </location>
    <ligand>
        <name>substrate</name>
    </ligand>
</feature>
<keyword evidence="9 14" id="KW-0326">Glycosidase</keyword>
<evidence type="ECO:0000256" key="8">
    <source>
        <dbReference type="ARBA" id="ARBA00023277"/>
    </source>
</evidence>
<dbReference type="AlphaFoldDB" id="A0A0G3GSE2"/>
<dbReference type="CDD" id="cd11325">
    <property type="entry name" value="AmyAc_GTHase"/>
    <property type="match status" value="1"/>
</dbReference>
<dbReference type="EC" id="3.2.1.141" evidence="4 13"/>
<evidence type="ECO:0000256" key="11">
    <source>
        <dbReference type="ARBA" id="ARBA00033284"/>
    </source>
</evidence>
<dbReference type="Gene3D" id="2.60.40.10">
    <property type="entry name" value="Immunoglobulins"/>
    <property type="match status" value="1"/>
</dbReference>
<evidence type="ECO:0000256" key="16">
    <source>
        <dbReference type="PIRSR" id="PIRSR006337-2"/>
    </source>
</evidence>
<dbReference type="PANTHER" id="PTHR43651:SF11">
    <property type="entry name" value="MALTO-OLIGOSYLTREHALOSE TREHALOHYDROLASE"/>
    <property type="match status" value="1"/>
</dbReference>
<evidence type="ECO:0000256" key="15">
    <source>
        <dbReference type="PIRSR" id="PIRSR006337-1"/>
    </source>
</evidence>
<evidence type="ECO:0000256" key="6">
    <source>
        <dbReference type="ARBA" id="ARBA00022490"/>
    </source>
</evidence>
<evidence type="ECO:0000256" key="14">
    <source>
        <dbReference type="PIRNR" id="PIRNR006337"/>
    </source>
</evidence>
<dbReference type="InterPro" id="IPR044901">
    <property type="entry name" value="Trehalose_TreZ_E-set_sf"/>
</dbReference>
<dbReference type="PATRIC" id="fig|1050174.4.peg.1656"/>
<dbReference type="Pfam" id="PF00128">
    <property type="entry name" value="Alpha-amylase"/>
    <property type="match status" value="1"/>
</dbReference>